<evidence type="ECO:0000259" key="5">
    <source>
        <dbReference type="Pfam" id="PF22780"/>
    </source>
</evidence>
<dbReference type="EMBL" id="PGGM01000006">
    <property type="protein sequence ID" value="PSH63653.1"/>
    <property type="molecule type" value="Genomic_DNA"/>
</dbReference>
<dbReference type="Pfam" id="PF03486">
    <property type="entry name" value="HI0933_like"/>
    <property type="match status" value="1"/>
</dbReference>
<dbReference type="Pfam" id="PF22780">
    <property type="entry name" value="HI0933_like_1st"/>
    <property type="match status" value="1"/>
</dbReference>
<dbReference type="InterPro" id="IPR004792">
    <property type="entry name" value="BaiN-like"/>
</dbReference>
<comment type="caution">
    <text evidence="6">The sequence shown here is derived from an EMBL/GenBank/DDBJ whole genome shotgun (WGS) entry which is preliminary data.</text>
</comment>
<evidence type="ECO:0000256" key="2">
    <source>
        <dbReference type="ARBA" id="ARBA00022630"/>
    </source>
</evidence>
<feature type="domain" description="RsdA/BaiN/AoA(So)-like insert" evidence="5">
    <location>
        <begin position="191"/>
        <end position="342"/>
    </location>
</feature>
<dbReference type="InterPro" id="IPR057661">
    <property type="entry name" value="RsdA/BaiN/AoA(So)_Rossmann"/>
</dbReference>
<keyword evidence="3" id="KW-0274">FAD</keyword>
<proteinExistence type="predicted"/>
<evidence type="ECO:0000256" key="1">
    <source>
        <dbReference type="ARBA" id="ARBA00001974"/>
    </source>
</evidence>
<protein>
    <submittedName>
        <fullName evidence="6">Aminoacetone oxidase family FAD-binding enzyme</fullName>
    </submittedName>
</protein>
<dbReference type="SUPFAM" id="SSF51905">
    <property type="entry name" value="FAD/NAD(P)-binding domain"/>
    <property type="match status" value="1"/>
</dbReference>
<evidence type="ECO:0000313" key="6">
    <source>
        <dbReference type="EMBL" id="PSH63653.1"/>
    </source>
</evidence>
<dbReference type="OrthoDB" id="5288829at2"/>
<dbReference type="InterPro" id="IPR036188">
    <property type="entry name" value="FAD/NAD-bd_sf"/>
</dbReference>
<dbReference type="RefSeq" id="WP_106664932.1">
    <property type="nucleotide sequence ID" value="NZ_PGGM01000006.1"/>
</dbReference>
<keyword evidence="2" id="KW-0285">Flavoprotein</keyword>
<keyword evidence="7" id="KW-1185">Reference proteome</keyword>
<comment type="cofactor">
    <cofactor evidence="1">
        <name>FAD</name>
        <dbReference type="ChEBI" id="CHEBI:57692"/>
    </cofactor>
</comment>
<dbReference type="Proteomes" id="UP000241764">
    <property type="component" value="Unassembled WGS sequence"/>
</dbReference>
<organism evidence="6 7">
    <name type="scientific">Phyllobacterium sophorae</name>
    <dbReference type="NCBI Taxonomy" id="1520277"/>
    <lineage>
        <taxon>Bacteria</taxon>
        <taxon>Pseudomonadati</taxon>
        <taxon>Pseudomonadota</taxon>
        <taxon>Alphaproteobacteria</taxon>
        <taxon>Hyphomicrobiales</taxon>
        <taxon>Phyllobacteriaceae</taxon>
        <taxon>Phyllobacterium</taxon>
    </lineage>
</organism>
<dbReference type="InterPro" id="IPR022460">
    <property type="entry name" value="Flavoprotein_PP4765"/>
</dbReference>
<feature type="domain" description="RsdA/BaiN/AoA(So)-like Rossmann fold-like" evidence="4">
    <location>
        <begin position="5"/>
        <end position="394"/>
    </location>
</feature>
<dbReference type="AlphaFoldDB" id="A0A2P7BB08"/>
<dbReference type="SUPFAM" id="SSF160996">
    <property type="entry name" value="HI0933 insert domain-like"/>
    <property type="match status" value="1"/>
</dbReference>
<dbReference type="Gene3D" id="1.10.8.260">
    <property type="entry name" value="HI0933 insert domain-like"/>
    <property type="match status" value="1"/>
</dbReference>
<evidence type="ECO:0000256" key="3">
    <source>
        <dbReference type="ARBA" id="ARBA00022827"/>
    </source>
</evidence>
<dbReference type="Gene3D" id="2.40.30.10">
    <property type="entry name" value="Translation factors"/>
    <property type="match status" value="1"/>
</dbReference>
<dbReference type="Gene3D" id="3.50.50.60">
    <property type="entry name" value="FAD/NAD(P)-binding domain"/>
    <property type="match status" value="1"/>
</dbReference>
<evidence type="ECO:0000313" key="7">
    <source>
        <dbReference type="Proteomes" id="UP000241764"/>
    </source>
</evidence>
<dbReference type="NCBIfam" id="TIGR00275">
    <property type="entry name" value="aminoacetone oxidase family FAD-binding enzyme"/>
    <property type="match status" value="1"/>
</dbReference>
<dbReference type="PANTHER" id="PTHR42887">
    <property type="entry name" value="OS12G0638800 PROTEIN"/>
    <property type="match status" value="1"/>
</dbReference>
<dbReference type="PRINTS" id="PR00419">
    <property type="entry name" value="ADXRDTASE"/>
</dbReference>
<accession>A0A2P7BB08</accession>
<sequence length="420" mass="44789">MKTKQVGIIGGGPAGLMAAEVLSSSGHSVTVYDSMPTVSRKFLLAGKSGLNITHAEDYARFVQRFGPAAQRLRPALDAFTPDDVRNWATGLGTETFVGSSGRVFPRVMKASPLLRAWLGRLEGRGVKLLTRHRWTGFAENGYAFDTPAGSKTVQCDAVLLALGGASWPRLGSDGAWMSWLRDKGVEVSAFRPANCGFDIEWTAMLRDRFAGEPVKSVTASSDAGVFPGELVVTRDGIEGGLVYAHAASLRDRLETEGKAALILDLMPGRTAERLARDLARQDGKASFSSRIRKGASIEGVKAALLREFGSDADLADPERLSQLIKALPVPVLRPRPIEEAISSAGGVDWNAVDGGYMLKTIPGVFVAGEMLDWEAPTGGYLLTACFATGRAAAQGIDAWLQGQSAPDFASNNQQTGDGYR</sequence>
<gene>
    <name evidence="6" type="ORF">CU103_15500</name>
</gene>
<name>A0A2P7BB08_9HYPH</name>
<dbReference type="PANTHER" id="PTHR42887:SF1">
    <property type="entry name" value="BLR3961 PROTEIN"/>
    <property type="match status" value="1"/>
</dbReference>
<dbReference type="InterPro" id="IPR023166">
    <property type="entry name" value="BaiN-like_dom_sf"/>
</dbReference>
<dbReference type="NCBIfam" id="TIGR03862">
    <property type="entry name" value="flavo_PP4765"/>
    <property type="match status" value="1"/>
</dbReference>
<reference evidence="7" key="1">
    <citation type="submission" date="2017-11" db="EMBL/GenBank/DDBJ databases">
        <authorList>
            <person name="Kuznetsova I."/>
            <person name="Sazanova A."/>
            <person name="Chirak E."/>
            <person name="Safronova V."/>
            <person name="Willems A."/>
        </authorList>
    </citation>
    <scope>NUCLEOTIDE SEQUENCE [LARGE SCALE GENOMIC DNA]</scope>
    <source>
        <strain evidence="7">CCBAU 03422</strain>
    </source>
</reference>
<dbReference type="InterPro" id="IPR055178">
    <property type="entry name" value="RsdA/BaiN/AoA(So)-like_dom"/>
</dbReference>
<evidence type="ECO:0000259" key="4">
    <source>
        <dbReference type="Pfam" id="PF03486"/>
    </source>
</evidence>